<proteinExistence type="predicted"/>
<gene>
    <name evidence="2" type="ORF">METSCH_C02510</name>
</gene>
<dbReference type="Proteomes" id="UP000292447">
    <property type="component" value="Chromosome III"/>
</dbReference>
<feature type="compositionally biased region" description="Polar residues" evidence="1">
    <location>
        <begin position="142"/>
        <end position="160"/>
    </location>
</feature>
<evidence type="ECO:0000313" key="2">
    <source>
        <dbReference type="EMBL" id="QBM88285.1"/>
    </source>
</evidence>
<feature type="compositionally biased region" description="Low complexity" evidence="1">
    <location>
        <begin position="162"/>
        <end position="182"/>
    </location>
</feature>
<evidence type="ECO:0000256" key="1">
    <source>
        <dbReference type="SAM" id="MobiDB-lite"/>
    </source>
</evidence>
<feature type="region of interest" description="Disordered" evidence="1">
    <location>
        <begin position="84"/>
        <end position="118"/>
    </location>
</feature>
<reference evidence="3" key="1">
    <citation type="submission" date="2019-03" db="EMBL/GenBank/DDBJ databases">
        <title>Snf2 controls pulcherriminic acid biosynthesis and connects pigmentation and antifungal activity of the yeast Metschnikowia pulcherrima.</title>
        <authorList>
            <person name="Gore-Lloyd D."/>
            <person name="Sumann I."/>
            <person name="Brachmann A.O."/>
            <person name="Schneeberger K."/>
            <person name="Ortiz-Merino R.A."/>
            <person name="Moreno-Beltran M."/>
            <person name="Schlaefli M."/>
            <person name="Kirner P."/>
            <person name="Santos Kron A."/>
            <person name="Wolfe K.H."/>
            <person name="Piel J."/>
            <person name="Ahrens C.H."/>
            <person name="Henk D."/>
            <person name="Freimoser F.M."/>
        </authorList>
    </citation>
    <scope>NUCLEOTIDE SEQUENCE [LARGE SCALE GENOMIC DNA]</scope>
    <source>
        <strain evidence="3">APC 1.2</strain>
    </source>
</reference>
<dbReference type="STRING" id="2163413.A0A4P6XNS6"/>
<name>A0A4P6XNS6_9ASCO</name>
<feature type="compositionally biased region" description="Polar residues" evidence="1">
    <location>
        <begin position="102"/>
        <end position="115"/>
    </location>
</feature>
<feature type="region of interest" description="Disordered" evidence="1">
    <location>
        <begin position="142"/>
        <end position="184"/>
    </location>
</feature>
<keyword evidence="3" id="KW-1185">Reference proteome</keyword>
<dbReference type="AlphaFoldDB" id="A0A4P6XNS6"/>
<dbReference type="SUPFAM" id="SSF69322">
    <property type="entry name" value="Tricorn protease domain 2"/>
    <property type="match status" value="1"/>
</dbReference>
<protein>
    <submittedName>
        <fullName evidence="2">Uncharacterized protein</fullName>
    </submittedName>
</protein>
<dbReference type="EMBL" id="CP034458">
    <property type="protein sequence ID" value="QBM88285.1"/>
    <property type="molecule type" value="Genomic_DNA"/>
</dbReference>
<sequence>MDTTLIHNLQDLLCFSKSDPTLLVDDASVLSCGCLVSELQFLKNTVNVCPNCQHPKVSILKPVLPLRQLYRIVKDVKIDSIDVPSPKHGKIDSKSDHGHDSAQVSPQNSKISASRSAHAPKVPELDFIGLFCKYAKEEQAQSSPESAVSHVPSISRTDAPNKSRTGSSVSSSTGKSTKSVNGAFKKPGTVEMANAADEDKLYAVLSEKEERNFSQCFPFHRKITSFATQHSKYPFSSRALMKKISRFTGSAITTYFDKALSLEVTLFVLFTDKKWELYRHASLKPVLLACGKLTGEYGPDFGSLKYPADEGLVLNNDFADLKPESREKLDKSDLTQRLKTSVQLQCCLSEKYLVILGTKGMMRVLNVGPSLGEIGAPIYTYVIDFPIRCIALSPSNELIACGITTREKITGKQQPFVVLHHIEENKPQKLAENGKSRPVTVTPITITVPYRDPLKIMTFNASSSHLLCCTVYEMRYFVIRLRGDRSSDYRKPRLILSDTRLAKNPRVARGVGVEDRVENLDRLLGTEDDDQMLDNEGITDIKFGQPFSNTIVVTSSSLKDNPSVVLKVKGPAIDSRKFNRKPSLEEDIDQDTSPQSGFATSEDDDANTATEISVLMRLHDIGSNIYGVEVSPRGDSMVFVDKLGRLLLVATKGGPQGIDSLRPIANAIVLLGEVAPALRYTESASVCFSSDGGKVMVVDRKGVFQIFDFTQGVPGEDPEVIKCKIISVR</sequence>
<accession>A0A4P6XNS6</accession>
<evidence type="ECO:0000313" key="3">
    <source>
        <dbReference type="Proteomes" id="UP000292447"/>
    </source>
</evidence>
<organism evidence="2 3">
    <name type="scientific">Metschnikowia aff. pulcherrima</name>
    <dbReference type="NCBI Taxonomy" id="2163413"/>
    <lineage>
        <taxon>Eukaryota</taxon>
        <taxon>Fungi</taxon>
        <taxon>Dikarya</taxon>
        <taxon>Ascomycota</taxon>
        <taxon>Saccharomycotina</taxon>
        <taxon>Pichiomycetes</taxon>
        <taxon>Metschnikowiaceae</taxon>
        <taxon>Metschnikowia</taxon>
    </lineage>
</organism>
<feature type="region of interest" description="Disordered" evidence="1">
    <location>
        <begin position="578"/>
        <end position="605"/>
    </location>
</feature>
<feature type="compositionally biased region" description="Basic and acidic residues" evidence="1">
    <location>
        <begin position="89"/>
        <end position="100"/>
    </location>
</feature>